<dbReference type="Gene3D" id="3.40.50.720">
    <property type="entry name" value="NAD(P)-binding Rossmann-like Domain"/>
    <property type="match status" value="1"/>
</dbReference>
<dbReference type="SUPFAM" id="SSF51735">
    <property type="entry name" value="NAD(P)-binding Rossmann-fold domains"/>
    <property type="match status" value="1"/>
</dbReference>
<dbReference type="InterPro" id="IPR036291">
    <property type="entry name" value="NAD(P)-bd_dom_sf"/>
</dbReference>
<dbReference type="Pfam" id="PF00106">
    <property type="entry name" value="adh_short"/>
    <property type="match status" value="1"/>
</dbReference>
<feature type="non-terminal residue" evidence="3">
    <location>
        <position position="1"/>
    </location>
</feature>
<dbReference type="STRING" id="50429.A0A2B4R2R4"/>
<proteinExistence type="inferred from homology"/>
<dbReference type="Proteomes" id="UP000225706">
    <property type="component" value="Unassembled WGS sequence"/>
</dbReference>
<evidence type="ECO:0000256" key="2">
    <source>
        <dbReference type="RuleBase" id="RU000363"/>
    </source>
</evidence>
<keyword evidence="4" id="KW-1185">Reference proteome</keyword>
<dbReference type="PRINTS" id="PR00081">
    <property type="entry name" value="GDHRDH"/>
</dbReference>
<dbReference type="GO" id="GO:0016491">
    <property type="term" value="F:oxidoreductase activity"/>
    <property type="evidence" value="ECO:0007669"/>
    <property type="project" value="UniProtKB-KW"/>
</dbReference>
<evidence type="ECO:0000256" key="1">
    <source>
        <dbReference type="ARBA" id="ARBA00023002"/>
    </source>
</evidence>
<gene>
    <name evidence="3" type="primary">RDH13</name>
    <name evidence="3" type="ORF">AWC38_SpisGene25362</name>
</gene>
<dbReference type="AlphaFoldDB" id="A0A2B4R2R4"/>
<evidence type="ECO:0000313" key="4">
    <source>
        <dbReference type="Proteomes" id="UP000225706"/>
    </source>
</evidence>
<organism evidence="3 4">
    <name type="scientific">Stylophora pistillata</name>
    <name type="common">Smooth cauliflower coral</name>
    <dbReference type="NCBI Taxonomy" id="50429"/>
    <lineage>
        <taxon>Eukaryota</taxon>
        <taxon>Metazoa</taxon>
        <taxon>Cnidaria</taxon>
        <taxon>Anthozoa</taxon>
        <taxon>Hexacorallia</taxon>
        <taxon>Scleractinia</taxon>
        <taxon>Astrocoeniina</taxon>
        <taxon>Pocilloporidae</taxon>
        <taxon>Stylophora</taxon>
    </lineage>
</organism>
<sequence length="305" mass="33570">KTIQKECYKHSFFIALFFFSPHHMEIQTIFREKTMPKTILITGATDGIGLATSKKLVSLGHHLLLHGRNLEKLEHVREELSDLTNTLSIETYVADLSHMEDIEQLAKAISDKHTTLDVLINNAGVYKSPTSTTQEGLDIRFAVNTIAPYLLTKRLLPLLNASGRIINLSSAAQSPVDLKALSGHTQLSDREAYAQSKLAITMWSRHMADSIKGNGPAIIAVNPGSLLGSKMVKEAFGIKGGDINIGAEILIRAALSEEFASASGHYFDNDSGKFAAPYPDALDPKRCEEVVMTIKDILEKMLRRN</sequence>
<comment type="similarity">
    <text evidence="2">Belongs to the short-chain dehydrogenases/reductases (SDR) family.</text>
</comment>
<dbReference type="OrthoDB" id="191139at2759"/>
<dbReference type="PANTHER" id="PTHR43157">
    <property type="entry name" value="PHOSPHATIDYLINOSITOL-GLYCAN BIOSYNTHESIS CLASS F PROTEIN-RELATED"/>
    <property type="match status" value="1"/>
</dbReference>
<dbReference type="PROSITE" id="PS00061">
    <property type="entry name" value="ADH_SHORT"/>
    <property type="match status" value="1"/>
</dbReference>
<comment type="caution">
    <text evidence="3">The sequence shown here is derived from an EMBL/GenBank/DDBJ whole genome shotgun (WGS) entry which is preliminary data.</text>
</comment>
<dbReference type="InterPro" id="IPR020904">
    <property type="entry name" value="Sc_DH/Rdtase_CS"/>
</dbReference>
<reference evidence="4" key="1">
    <citation type="journal article" date="2017" name="bioRxiv">
        <title>Comparative analysis of the genomes of Stylophora pistillata and Acropora digitifera provides evidence for extensive differences between species of corals.</title>
        <authorList>
            <person name="Voolstra C.R."/>
            <person name="Li Y."/>
            <person name="Liew Y.J."/>
            <person name="Baumgarten S."/>
            <person name="Zoccola D."/>
            <person name="Flot J.-F."/>
            <person name="Tambutte S."/>
            <person name="Allemand D."/>
            <person name="Aranda M."/>
        </authorList>
    </citation>
    <scope>NUCLEOTIDE SEQUENCE [LARGE SCALE GENOMIC DNA]</scope>
</reference>
<accession>A0A2B4R2R4</accession>
<dbReference type="InterPro" id="IPR002347">
    <property type="entry name" value="SDR_fam"/>
</dbReference>
<protein>
    <submittedName>
        <fullName evidence="3">Retinol dehydrogenase 13</fullName>
    </submittedName>
</protein>
<dbReference type="PANTHER" id="PTHR43157:SF31">
    <property type="entry name" value="PHOSPHATIDYLINOSITOL-GLYCAN BIOSYNTHESIS CLASS F PROTEIN"/>
    <property type="match status" value="1"/>
</dbReference>
<dbReference type="EMBL" id="LSMT01003551">
    <property type="protein sequence ID" value="PFX11129.1"/>
    <property type="molecule type" value="Genomic_DNA"/>
</dbReference>
<evidence type="ECO:0000313" key="3">
    <source>
        <dbReference type="EMBL" id="PFX11129.1"/>
    </source>
</evidence>
<keyword evidence="1" id="KW-0560">Oxidoreductase</keyword>
<dbReference type="PRINTS" id="PR00080">
    <property type="entry name" value="SDRFAMILY"/>
</dbReference>
<name>A0A2B4R2R4_STYPI</name>